<evidence type="ECO:0000313" key="2">
    <source>
        <dbReference type="EMBL" id="KAK7480961.1"/>
    </source>
</evidence>
<gene>
    <name evidence="2" type="ORF">BaRGS_00027776</name>
</gene>
<proteinExistence type="predicted"/>
<name>A0ABD0K257_9CAEN</name>
<dbReference type="AlphaFoldDB" id="A0ABD0K257"/>
<feature type="region of interest" description="Disordered" evidence="1">
    <location>
        <begin position="86"/>
        <end position="119"/>
    </location>
</feature>
<keyword evidence="3" id="KW-1185">Reference proteome</keyword>
<evidence type="ECO:0000313" key="3">
    <source>
        <dbReference type="Proteomes" id="UP001519460"/>
    </source>
</evidence>
<reference evidence="2 3" key="1">
    <citation type="journal article" date="2023" name="Sci. Data">
        <title>Genome assembly of the Korean intertidal mud-creeper Batillaria attramentaria.</title>
        <authorList>
            <person name="Patra A.K."/>
            <person name="Ho P.T."/>
            <person name="Jun S."/>
            <person name="Lee S.J."/>
            <person name="Kim Y."/>
            <person name="Won Y.J."/>
        </authorList>
    </citation>
    <scope>NUCLEOTIDE SEQUENCE [LARGE SCALE GENOMIC DNA]</scope>
    <source>
        <strain evidence="2">Wonlab-2016</strain>
    </source>
</reference>
<dbReference type="Proteomes" id="UP001519460">
    <property type="component" value="Unassembled WGS sequence"/>
</dbReference>
<organism evidence="2 3">
    <name type="scientific">Batillaria attramentaria</name>
    <dbReference type="NCBI Taxonomy" id="370345"/>
    <lineage>
        <taxon>Eukaryota</taxon>
        <taxon>Metazoa</taxon>
        <taxon>Spiralia</taxon>
        <taxon>Lophotrochozoa</taxon>
        <taxon>Mollusca</taxon>
        <taxon>Gastropoda</taxon>
        <taxon>Caenogastropoda</taxon>
        <taxon>Sorbeoconcha</taxon>
        <taxon>Cerithioidea</taxon>
        <taxon>Batillariidae</taxon>
        <taxon>Batillaria</taxon>
    </lineage>
</organism>
<accession>A0ABD0K257</accession>
<evidence type="ECO:0000256" key="1">
    <source>
        <dbReference type="SAM" id="MobiDB-lite"/>
    </source>
</evidence>
<protein>
    <submittedName>
        <fullName evidence="2">Uncharacterized protein</fullName>
    </submittedName>
</protein>
<dbReference type="EMBL" id="JACVVK020000270">
    <property type="protein sequence ID" value="KAK7480961.1"/>
    <property type="molecule type" value="Genomic_DNA"/>
</dbReference>
<comment type="caution">
    <text evidence="2">The sequence shown here is derived from an EMBL/GenBank/DDBJ whole genome shotgun (WGS) entry which is preliminary data.</text>
</comment>
<feature type="compositionally biased region" description="Basic and acidic residues" evidence="1">
    <location>
        <begin position="95"/>
        <end position="110"/>
    </location>
</feature>
<sequence length="137" mass="14773">MTYANVTPNTGCLRDYHSEAPVSSLQHELNTRHAAVAMAMTQGKVKVTPNTVGIRDTGALLALRAACGRNEAWPALGFHREIPSVPLSRTRRRRPADTGGRRSGSAERDTPGGTSQTYHSWCKGRSGTVCCRGGTCY</sequence>